<evidence type="ECO:0000313" key="3">
    <source>
        <dbReference type="Proteomes" id="UP000762676"/>
    </source>
</evidence>
<evidence type="ECO:0000313" key="2">
    <source>
        <dbReference type="EMBL" id="GFS01611.1"/>
    </source>
</evidence>
<protein>
    <recommendedName>
        <fullName evidence="4">Calpain catalytic domain-containing protein</fullName>
    </recommendedName>
</protein>
<organism evidence="2 3">
    <name type="scientific">Elysia marginata</name>
    <dbReference type="NCBI Taxonomy" id="1093978"/>
    <lineage>
        <taxon>Eukaryota</taxon>
        <taxon>Metazoa</taxon>
        <taxon>Spiralia</taxon>
        <taxon>Lophotrochozoa</taxon>
        <taxon>Mollusca</taxon>
        <taxon>Gastropoda</taxon>
        <taxon>Heterobranchia</taxon>
        <taxon>Euthyneura</taxon>
        <taxon>Panpulmonata</taxon>
        <taxon>Sacoglossa</taxon>
        <taxon>Placobranchoidea</taxon>
        <taxon>Plakobranchidae</taxon>
        <taxon>Elysia</taxon>
    </lineage>
</organism>
<keyword evidence="3" id="KW-1185">Reference proteome</keyword>
<dbReference type="AlphaFoldDB" id="A0AAV4HYP8"/>
<proteinExistence type="predicted"/>
<sequence length="706" mass="79181">MEATSAYDQSSRLIVKPSDEKPAKSGYFAWLSKRQVSEKHGLMETFTQNIPCSTNSRPIADMFCAHRDIPRKLNKPISWSGLGEWARRWMRSSQITVVMPDHLAEEIRQYQTKEVPEKMTDNEFVWIDESPTVMRGSTEIVNQRHDYRTLPGIYATDNALLQSLGHEPEHCQGIMAPVTIDDMSRFHIRQSKLRSNCYVLAPLAAMLISPMAHSNIQSIISIQTHTLPKTKTHQSDQNNNETYTTATVLLKDHETQETVPVTVTCDPLRNVAKTSKTRTTLSRLTEAISTIHEKKNISRAQLPDTLAQIILDYQESYAGNPDAASRKKSRSLNRISADKKNNFPFYETKNPYTLPPVFASDDALLSALEITADRCHVVPTQVTHFDIASPLDVHQSRDASTCYLITAISSLMKSEDKFKILCSNIFVNKPVNPKTKSADSGDTYQTVTIVFRDHHTKERVPVTVTCDLLFDQTDHSRFSDSVVTLYPLLEKAFLSYLIAKNIQLTERYSKLPPEPKQETLKGKDQKQHHDPHAEERAEICAASNDLLSGDKRSIIDLGRAPLAYAVLPRQSPDEDAEADDAQISLLLDLSEENLQRLEQHVSGGGSAVIGTKAIRHFPKASLLQGFKPHHMYVVLDKGSKILDDGSQIPGFFLLDPYGEQRAEIRALKVIDSKTPKEVSGNLSSSALKFIERDQLSAHFLGGSMYG</sequence>
<reference evidence="2 3" key="1">
    <citation type="journal article" date="2021" name="Elife">
        <title>Chloroplast acquisition without the gene transfer in kleptoplastic sea slugs, Plakobranchus ocellatus.</title>
        <authorList>
            <person name="Maeda T."/>
            <person name="Takahashi S."/>
            <person name="Yoshida T."/>
            <person name="Shimamura S."/>
            <person name="Takaki Y."/>
            <person name="Nagai Y."/>
            <person name="Toyoda A."/>
            <person name="Suzuki Y."/>
            <person name="Arimoto A."/>
            <person name="Ishii H."/>
            <person name="Satoh N."/>
            <person name="Nishiyama T."/>
            <person name="Hasebe M."/>
            <person name="Maruyama T."/>
            <person name="Minagawa J."/>
            <person name="Obokata J."/>
            <person name="Shigenobu S."/>
        </authorList>
    </citation>
    <scope>NUCLEOTIDE SEQUENCE [LARGE SCALE GENOMIC DNA]</scope>
</reference>
<evidence type="ECO:0008006" key="4">
    <source>
        <dbReference type="Google" id="ProtNLM"/>
    </source>
</evidence>
<name>A0AAV4HYP8_9GAST</name>
<feature type="region of interest" description="Disordered" evidence="1">
    <location>
        <begin position="509"/>
        <end position="534"/>
    </location>
</feature>
<dbReference type="EMBL" id="BMAT01005885">
    <property type="protein sequence ID" value="GFS01611.1"/>
    <property type="molecule type" value="Genomic_DNA"/>
</dbReference>
<comment type="caution">
    <text evidence="2">The sequence shown here is derived from an EMBL/GenBank/DDBJ whole genome shotgun (WGS) entry which is preliminary data.</text>
</comment>
<accession>A0AAV4HYP8</accession>
<gene>
    <name evidence="2" type="ORF">ElyMa_002842200</name>
</gene>
<dbReference type="Proteomes" id="UP000762676">
    <property type="component" value="Unassembled WGS sequence"/>
</dbReference>
<evidence type="ECO:0000256" key="1">
    <source>
        <dbReference type="SAM" id="MobiDB-lite"/>
    </source>
</evidence>